<feature type="binding site" evidence="1">
    <location>
        <position position="36"/>
    </location>
    <ligand>
        <name>Zn(2+)</name>
        <dbReference type="ChEBI" id="CHEBI:29105"/>
    </ligand>
</feature>
<protein>
    <submittedName>
        <fullName evidence="5">23S rRNA (Guanine745-N1)-methyltransferase</fullName>
    </submittedName>
</protein>
<feature type="binding site" evidence="2">
    <location>
        <begin position="105"/>
        <end position="106"/>
    </location>
    <ligand>
        <name>S-adenosyl-L-methionine</name>
        <dbReference type="ChEBI" id="CHEBI:59789"/>
    </ligand>
</feature>
<feature type="domain" description="Methyltransferase" evidence="3">
    <location>
        <begin position="98"/>
        <end position="166"/>
    </location>
</feature>
<dbReference type="InterPro" id="IPR016718">
    <property type="entry name" value="rRNA_m1G-MeTrfase_A_prd"/>
</dbReference>
<dbReference type="STRING" id="237069.SAMN05216498_0283"/>
<dbReference type="GO" id="GO:0032259">
    <property type="term" value="P:methylation"/>
    <property type="evidence" value="ECO:0007669"/>
    <property type="project" value="UniProtKB-KW"/>
</dbReference>
<dbReference type="GO" id="GO:0046872">
    <property type="term" value="F:metal ion binding"/>
    <property type="evidence" value="ECO:0007669"/>
    <property type="project" value="UniProtKB-KW"/>
</dbReference>
<gene>
    <name evidence="5" type="ORF">SAMN05216498_0283</name>
</gene>
<feature type="binding site" evidence="1">
    <location>
        <position position="23"/>
    </location>
    <ligand>
        <name>Zn(2+)</name>
        <dbReference type="ChEBI" id="CHEBI:29105"/>
    </ligand>
</feature>
<feature type="domain" description="23S rRNA (guanine(745)-N(1))-methyltransferase N-terminal" evidence="4">
    <location>
        <begin position="19"/>
        <end position="61"/>
    </location>
</feature>
<dbReference type="Pfam" id="PF21302">
    <property type="entry name" value="Zn_ribbon_RlmA"/>
    <property type="match status" value="1"/>
</dbReference>
<feature type="binding site" evidence="2">
    <location>
        <position position="193"/>
    </location>
    <ligand>
        <name>S-adenosyl-L-methionine</name>
        <dbReference type="ChEBI" id="CHEBI:59789"/>
    </ligand>
</feature>
<dbReference type="CDD" id="cd02440">
    <property type="entry name" value="AdoMet_MTases"/>
    <property type="match status" value="1"/>
</dbReference>
<evidence type="ECO:0000313" key="5">
    <source>
        <dbReference type="EMBL" id="SDN94873.1"/>
    </source>
</evidence>
<evidence type="ECO:0000259" key="4">
    <source>
        <dbReference type="Pfam" id="PF21302"/>
    </source>
</evidence>
<reference evidence="5 6" key="1">
    <citation type="submission" date="2016-10" db="EMBL/GenBank/DDBJ databases">
        <authorList>
            <person name="de Groot N.N."/>
        </authorList>
    </citation>
    <scope>NUCLEOTIDE SEQUENCE [LARGE SCALE GENOMIC DNA]</scope>
    <source>
        <strain evidence="5 6">CGMCC 1.3442</strain>
    </source>
</reference>
<evidence type="ECO:0000259" key="3">
    <source>
        <dbReference type="Pfam" id="PF13649"/>
    </source>
</evidence>
<accession>A0A1H0FJN0</accession>
<keyword evidence="5" id="KW-0489">Methyltransferase</keyword>
<feature type="binding site" evidence="1">
    <location>
        <position position="20"/>
    </location>
    <ligand>
        <name>Zn(2+)</name>
        <dbReference type="ChEBI" id="CHEBI:29105"/>
    </ligand>
</feature>
<dbReference type="SUPFAM" id="SSF53335">
    <property type="entry name" value="S-adenosyl-L-methionine-dependent methyltransferases"/>
    <property type="match status" value="1"/>
</dbReference>
<feature type="binding site" evidence="2">
    <location>
        <position position="78"/>
    </location>
    <ligand>
        <name>S-adenosyl-L-methionine</name>
        <dbReference type="ChEBI" id="CHEBI:59789"/>
    </ligand>
</feature>
<dbReference type="Proteomes" id="UP000199334">
    <property type="component" value="Unassembled WGS sequence"/>
</dbReference>
<dbReference type="InterPro" id="IPR029063">
    <property type="entry name" value="SAM-dependent_MTases_sf"/>
</dbReference>
<evidence type="ECO:0000256" key="2">
    <source>
        <dbReference type="PIRSR" id="PIRSR018249-2"/>
    </source>
</evidence>
<dbReference type="Gene3D" id="3.40.50.150">
    <property type="entry name" value="Vaccinia Virus protein VP39"/>
    <property type="match status" value="1"/>
</dbReference>
<evidence type="ECO:0000256" key="1">
    <source>
        <dbReference type="PIRSR" id="PIRSR018249-1"/>
    </source>
</evidence>
<dbReference type="InterPro" id="IPR048647">
    <property type="entry name" value="RlmA_N"/>
</dbReference>
<dbReference type="GO" id="GO:0008168">
    <property type="term" value="F:methyltransferase activity"/>
    <property type="evidence" value="ECO:0007669"/>
    <property type="project" value="UniProtKB-KW"/>
</dbReference>
<dbReference type="Pfam" id="PF13649">
    <property type="entry name" value="Methyltransf_25"/>
    <property type="match status" value="1"/>
</dbReference>
<evidence type="ECO:0000313" key="6">
    <source>
        <dbReference type="Proteomes" id="UP000199334"/>
    </source>
</evidence>
<dbReference type="AlphaFoldDB" id="A0A1H0FJN0"/>
<dbReference type="PIRSF" id="PIRSF018249">
    <property type="entry name" value="MyrA_prd"/>
    <property type="match status" value="1"/>
</dbReference>
<organism evidence="5 6">
    <name type="scientific">Tenuibacillus multivorans</name>
    <dbReference type="NCBI Taxonomy" id="237069"/>
    <lineage>
        <taxon>Bacteria</taxon>
        <taxon>Bacillati</taxon>
        <taxon>Bacillota</taxon>
        <taxon>Bacilli</taxon>
        <taxon>Bacillales</taxon>
        <taxon>Bacillaceae</taxon>
        <taxon>Tenuibacillus</taxon>
    </lineage>
</organism>
<keyword evidence="2" id="KW-0949">S-adenosyl-L-methionine</keyword>
<name>A0A1H0FJN0_9BACI</name>
<proteinExistence type="predicted"/>
<dbReference type="RefSeq" id="WP_093857825.1">
    <property type="nucleotide sequence ID" value="NZ_BJVZ01000014.1"/>
</dbReference>
<dbReference type="InterPro" id="IPR041698">
    <property type="entry name" value="Methyltransf_25"/>
</dbReference>
<keyword evidence="1" id="KW-0862">Zinc</keyword>
<feature type="binding site" evidence="1">
    <location>
        <position position="40"/>
    </location>
    <ligand>
        <name>Zn(2+)</name>
        <dbReference type="ChEBI" id="CHEBI:29105"/>
    </ligand>
</feature>
<keyword evidence="5" id="KW-0808">Transferase</keyword>
<keyword evidence="1" id="KW-0479">Metal-binding</keyword>
<dbReference type="OrthoDB" id="5522265at2"/>
<sequence length="275" mass="31472">MKKIDRFKQYMKQHESLLRCPICQKGIKVTDDNVVCEQNHAFDIAKKGYINFMTKPVNTKYDKELFEARHHIIASGMYEPLHKKIRTLIDEKYETANIIDLGCGEGTHLAYIVNEVEAEVTKSGMDIAKEGVMTAAKNHLDMLWCVGDLAQSPFQSSTFDVALNILSPANYDEFKRLLTDDGMVIKVVPRAGYLKELREAFYDQEDYTNEQTVDRFKENMNQVETYHLSYTFSLSKDLVPSLHKMTPLTWNVARDVALDLSEVSIDLDILIGKTS</sequence>
<dbReference type="EMBL" id="FNIG01000012">
    <property type="protein sequence ID" value="SDN94873.1"/>
    <property type="molecule type" value="Genomic_DNA"/>
</dbReference>
<keyword evidence="6" id="KW-1185">Reference proteome</keyword>